<feature type="transmembrane region" description="Helical" evidence="9">
    <location>
        <begin position="235"/>
        <end position="253"/>
    </location>
</feature>
<keyword evidence="9" id="KW-1133">Transmembrane helix</keyword>
<evidence type="ECO:0000256" key="6">
    <source>
        <dbReference type="ARBA" id="ARBA00022741"/>
    </source>
</evidence>
<dbReference type="PROSITE" id="PS50885">
    <property type="entry name" value="HAMP"/>
    <property type="match status" value="1"/>
</dbReference>
<comment type="caution">
    <text evidence="11">The sequence shown here is derived from an EMBL/GenBank/DDBJ whole genome shotgun (WGS) entry which is preliminary data.</text>
</comment>
<dbReference type="SMART" id="SM00304">
    <property type="entry name" value="HAMP"/>
    <property type="match status" value="1"/>
</dbReference>
<dbReference type="Gene3D" id="6.10.340.10">
    <property type="match status" value="1"/>
</dbReference>
<dbReference type="PANTHER" id="PTHR41523:SF8">
    <property type="entry name" value="ETHYLENE RESPONSE SENSOR PROTEIN"/>
    <property type="match status" value="1"/>
</dbReference>
<comment type="catalytic activity">
    <reaction evidence="1">
        <text>ATP + protein L-histidine = ADP + protein N-phospho-L-histidine.</text>
        <dbReference type="EC" id="2.7.13.3"/>
    </reaction>
</comment>
<feature type="transmembrane region" description="Helical" evidence="9">
    <location>
        <begin position="178"/>
        <end position="197"/>
    </location>
</feature>
<keyword evidence="9" id="KW-0472">Membrane</keyword>
<dbReference type="CDD" id="cd06225">
    <property type="entry name" value="HAMP"/>
    <property type="match status" value="1"/>
</dbReference>
<dbReference type="Pfam" id="PF02518">
    <property type="entry name" value="HATPase_c"/>
    <property type="match status" value="1"/>
</dbReference>
<feature type="transmembrane region" description="Helical" evidence="9">
    <location>
        <begin position="6"/>
        <end position="27"/>
    </location>
</feature>
<dbReference type="SMART" id="SM00387">
    <property type="entry name" value="HATPase_c"/>
    <property type="match status" value="1"/>
</dbReference>
<evidence type="ECO:0000256" key="9">
    <source>
        <dbReference type="SAM" id="Phobius"/>
    </source>
</evidence>
<dbReference type="EMBL" id="JAFMYU010000001">
    <property type="protein sequence ID" value="MBO0929464.1"/>
    <property type="molecule type" value="Genomic_DNA"/>
</dbReference>
<keyword evidence="7" id="KW-0418">Kinase</keyword>
<dbReference type="GO" id="GO:0004673">
    <property type="term" value="F:protein histidine kinase activity"/>
    <property type="evidence" value="ECO:0007669"/>
    <property type="project" value="UniProtKB-EC"/>
</dbReference>
<dbReference type="InterPro" id="IPR011495">
    <property type="entry name" value="Sig_transdc_His_kin_sub2_dim/P"/>
</dbReference>
<protein>
    <recommendedName>
        <fullName evidence="3">histidine kinase</fullName>
        <ecNumber evidence="3">2.7.13.3</ecNumber>
    </recommendedName>
</protein>
<dbReference type="GO" id="GO:0007165">
    <property type="term" value="P:signal transduction"/>
    <property type="evidence" value="ECO:0007669"/>
    <property type="project" value="InterPro"/>
</dbReference>
<feature type="transmembrane region" description="Helical" evidence="9">
    <location>
        <begin position="203"/>
        <end position="223"/>
    </location>
</feature>
<evidence type="ECO:0000256" key="3">
    <source>
        <dbReference type="ARBA" id="ARBA00012438"/>
    </source>
</evidence>
<gene>
    <name evidence="11" type="ORF">J2I48_00570</name>
</gene>
<dbReference type="InterPro" id="IPR003594">
    <property type="entry name" value="HATPase_dom"/>
</dbReference>
<evidence type="ECO:0000259" key="10">
    <source>
        <dbReference type="PROSITE" id="PS50885"/>
    </source>
</evidence>
<evidence type="ECO:0000256" key="8">
    <source>
        <dbReference type="ARBA" id="ARBA00022840"/>
    </source>
</evidence>
<dbReference type="SUPFAM" id="SSF55874">
    <property type="entry name" value="ATPase domain of HSP90 chaperone/DNA topoisomerase II/histidine kinase"/>
    <property type="match status" value="1"/>
</dbReference>
<evidence type="ECO:0000313" key="11">
    <source>
        <dbReference type="EMBL" id="MBO0929464.1"/>
    </source>
</evidence>
<sequence>MPYFLLHTNSLMALSLALVVGNMWLFVLNAPSRSLSRRWLLIFYFFQFIWQTSEIFHYAVHPTYIGSLPYKILLSCWTFPALALVEISFIQFNYLFLDDTFSKERRVVRVISFGLGAVLCLFTVWNEFFNNSNIDQLNTAGFLYGSLTNVWALTVCARKAFRLRHQDAETARGLRWMVAVNGVFVFMCLVVLAVGFYSTVGYWMYSTLLWSGNLAEIFVYLNFSAIPTSLKIKQIGFAQIIVATILLTVMLVFCPPIDILNLPARLLQQDSLLKLSLLIIGTAAVNFLLLPRLIHATLTQPVLRLLDGVQRINAGDLNVQVVQTTQDEVGILTQQFNQMTCSLHDARAELTRYAQTLEEQVVDRTAELLADKARIEEQAAQLQTVMRELHHRVKNNLAIVSGLLSLQLNRLEDKQAIKAFQEGQRRIDAIALIHQRLYQSEELTSINMGKFVEELTASTMQAYGYSSKSLDLHITSNVDVLDIDTAVPISLIINEFLTNCFKYAIPHVPKPSLTISLMKEAGGLMLQLADNGPGIDLDLWHQPTSSFGKRLIKGLSEQLGGTLTVENARPELVRVSATATRMETIQPSNLVADHSRGTLFRLHIPELTALV</sequence>
<dbReference type="Proteomes" id="UP000664795">
    <property type="component" value="Unassembled WGS sequence"/>
</dbReference>
<keyword evidence="8" id="KW-0067">ATP-binding</keyword>
<evidence type="ECO:0000256" key="5">
    <source>
        <dbReference type="ARBA" id="ARBA00022679"/>
    </source>
</evidence>
<evidence type="ECO:0000256" key="2">
    <source>
        <dbReference type="ARBA" id="ARBA00004370"/>
    </source>
</evidence>
<feature type="transmembrane region" description="Helical" evidence="9">
    <location>
        <begin position="137"/>
        <end position="157"/>
    </location>
</feature>
<dbReference type="Gene3D" id="3.30.565.10">
    <property type="entry name" value="Histidine kinase-like ATPase, C-terminal domain"/>
    <property type="match status" value="1"/>
</dbReference>
<proteinExistence type="predicted"/>
<dbReference type="GO" id="GO:0005524">
    <property type="term" value="F:ATP binding"/>
    <property type="evidence" value="ECO:0007669"/>
    <property type="project" value="UniProtKB-KW"/>
</dbReference>
<name>A0A939G014_9BACT</name>
<feature type="transmembrane region" description="Helical" evidence="9">
    <location>
        <begin position="39"/>
        <end position="60"/>
    </location>
</feature>
<dbReference type="GO" id="GO:0016020">
    <property type="term" value="C:membrane"/>
    <property type="evidence" value="ECO:0007669"/>
    <property type="project" value="UniProtKB-SubCell"/>
</dbReference>
<evidence type="ECO:0000256" key="7">
    <source>
        <dbReference type="ARBA" id="ARBA00022777"/>
    </source>
</evidence>
<dbReference type="EC" id="2.7.13.3" evidence="3"/>
<dbReference type="Pfam" id="PF00672">
    <property type="entry name" value="HAMP"/>
    <property type="match status" value="1"/>
</dbReference>
<accession>A0A939G014</accession>
<feature type="transmembrane region" description="Helical" evidence="9">
    <location>
        <begin position="107"/>
        <end position="125"/>
    </location>
</feature>
<keyword evidence="4" id="KW-0597">Phosphoprotein</keyword>
<evidence type="ECO:0000313" key="12">
    <source>
        <dbReference type="Proteomes" id="UP000664795"/>
    </source>
</evidence>
<feature type="transmembrane region" description="Helical" evidence="9">
    <location>
        <begin position="273"/>
        <end position="294"/>
    </location>
</feature>
<feature type="transmembrane region" description="Helical" evidence="9">
    <location>
        <begin position="72"/>
        <end position="95"/>
    </location>
</feature>
<keyword evidence="12" id="KW-1185">Reference proteome</keyword>
<comment type="subcellular location">
    <subcellularLocation>
        <location evidence="2">Membrane</location>
    </subcellularLocation>
</comment>
<dbReference type="SUPFAM" id="SSF158472">
    <property type="entry name" value="HAMP domain-like"/>
    <property type="match status" value="1"/>
</dbReference>
<dbReference type="RefSeq" id="WP_207333433.1">
    <property type="nucleotide sequence ID" value="NZ_JAFMYU010000001.1"/>
</dbReference>
<keyword evidence="5" id="KW-0808">Transferase</keyword>
<dbReference type="InterPro" id="IPR003660">
    <property type="entry name" value="HAMP_dom"/>
</dbReference>
<evidence type="ECO:0000256" key="4">
    <source>
        <dbReference type="ARBA" id="ARBA00022553"/>
    </source>
</evidence>
<keyword evidence="9" id="KW-0812">Transmembrane</keyword>
<reference evidence="11 12" key="1">
    <citation type="submission" date="2021-03" db="EMBL/GenBank/DDBJ databases">
        <title>Fibrella sp. HMF5036 genome sequencing and assembly.</title>
        <authorList>
            <person name="Kang H."/>
            <person name="Kim H."/>
            <person name="Bae S."/>
            <person name="Joh K."/>
        </authorList>
    </citation>
    <scope>NUCLEOTIDE SEQUENCE [LARGE SCALE GENOMIC DNA]</scope>
    <source>
        <strain evidence="11 12">HMF5036</strain>
    </source>
</reference>
<feature type="domain" description="HAMP" evidence="10">
    <location>
        <begin position="296"/>
        <end position="348"/>
    </location>
</feature>
<dbReference type="Pfam" id="PF07568">
    <property type="entry name" value="HisKA_2"/>
    <property type="match status" value="1"/>
</dbReference>
<dbReference type="InterPro" id="IPR036890">
    <property type="entry name" value="HATPase_C_sf"/>
</dbReference>
<keyword evidence="6" id="KW-0547">Nucleotide-binding</keyword>
<dbReference type="PANTHER" id="PTHR41523">
    <property type="entry name" value="TWO-COMPONENT SYSTEM SENSOR PROTEIN"/>
    <property type="match status" value="1"/>
</dbReference>
<organism evidence="11 12">
    <name type="scientific">Fibrella aquatilis</name>
    <dbReference type="NCBI Taxonomy" id="2817059"/>
    <lineage>
        <taxon>Bacteria</taxon>
        <taxon>Pseudomonadati</taxon>
        <taxon>Bacteroidota</taxon>
        <taxon>Cytophagia</taxon>
        <taxon>Cytophagales</taxon>
        <taxon>Spirosomataceae</taxon>
        <taxon>Fibrella</taxon>
    </lineage>
</organism>
<evidence type="ECO:0000256" key="1">
    <source>
        <dbReference type="ARBA" id="ARBA00000085"/>
    </source>
</evidence>
<dbReference type="AlphaFoldDB" id="A0A939G014"/>